<evidence type="ECO:0000313" key="3">
    <source>
        <dbReference type="Proteomes" id="UP000479000"/>
    </source>
</evidence>
<evidence type="ECO:0000256" key="1">
    <source>
        <dbReference type="SAM" id="MobiDB-lite"/>
    </source>
</evidence>
<feature type="non-terminal residue" evidence="2">
    <location>
        <position position="162"/>
    </location>
</feature>
<feature type="compositionally biased region" description="Polar residues" evidence="1">
    <location>
        <begin position="93"/>
        <end position="103"/>
    </location>
</feature>
<organism evidence="2 3">
    <name type="scientific">Nesidiocoris tenuis</name>
    <dbReference type="NCBI Taxonomy" id="355587"/>
    <lineage>
        <taxon>Eukaryota</taxon>
        <taxon>Metazoa</taxon>
        <taxon>Ecdysozoa</taxon>
        <taxon>Arthropoda</taxon>
        <taxon>Hexapoda</taxon>
        <taxon>Insecta</taxon>
        <taxon>Pterygota</taxon>
        <taxon>Neoptera</taxon>
        <taxon>Paraneoptera</taxon>
        <taxon>Hemiptera</taxon>
        <taxon>Heteroptera</taxon>
        <taxon>Panheteroptera</taxon>
        <taxon>Cimicomorpha</taxon>
        <taxon>Miridae</taxon>
        <taxon>Dicyphina</taxon>
        <taxon>Nesidiocoris</taxon>
    </lineage>
</organism>
<gene>
    <name evidence="2" type="ORF">NTEN_LOCUS22643</name>
</gene>
<accession>A0A6H5HLE3</accession>
<feature type="compositionally biased region" description="Polar residues" evidence="1">
    <location>
        <begin position="60"/>
        <end position="70"/>
    </location>
</feature>
<protein>
    <submittedName>
        <fullName evidence="2">Uncharacterized protein</fullName>
    </submittedName>
</protein>
<proteinExistence type="predicted"/>
<dbReference type="AlphaFoldDB" id="A0A6H5HLE3"/>
<name>A0A6H5HLE3_9HEMI</name>
<sequence>MEDQEEIKMEDQPEIKIYEGVEFETVIEIDGEIEMEKESTEFGEDIVIESKIEEIDQEESQGTTKQQIFGKTTLFDREISENGTGDYQHDTNDGANNSDKTSYTDPIIIHSRKSSFKHHTFEIDHQQHTIEDRKFHEVDLLELEHTNFTTHATRIYAHKRRK</sequence>
<dbReference type="EMBL" id="CADCXU010033551">
    <property type="protein sequence ID" value="CAB0018931.1"/>
    <property type="molecule type" value="Genomic_DNA"/>
</dbReference>
<keyword evidence="3" id="KW-1185">Reference proteome</keyword>
<dbReference type="Proteomes" id="UP000479000">
    <property type="component" value="Unassembled WGS sequence"/>
</dbReference>
<feature type="region of interest" description="Disordered" evidence="1">
    <location>
        <begin position="55"/>
        <end position="103"/>
    </location>
</feature>
<reference evidence="2 3" key="1">
    <citation type="submission" date="2020-02" db="EMBL/GenBank/DDBJ databases">
        <authorList>
            <person name="Ferguson B K."/>
        </authorList>
    </citation>
    <scope>NUCLEOTIDE SEQUENCE [LARGE SCALE GENOMIC DNA]</scope>
</reference>
<evidence type="ECO:0000313" key="2">
    <source>
        <dbReference type="EMBL" id="CAB0018931.1"/>
    </source>
</evidence>